<dbReference type="EC" id="2.7.7.65" evidence="1"/>
<dbReference type="PANTHER" id="PTHR45138:SF9">
    <property type="entry name" value="DIGUANYLATE CYCLASE DGCM-RELATED"/>
    <property type="match status" value="1"/>
</dbReference>
<dbReference type="SMART" id="SM00267">
    <property type="entry name" value="GGDEF"/>
    <property type="match status" value="1"/>
</dbReference>
<dbReference type="SUPFAM" id="SSF55073">
    <property type="entry name" value="Nucleotide cyclase"/>
    <property type="match status" value="1"/>
</dbReference>
<feature type="domain" description="GGDEF" evidence="4">
    <location>
        <begin position="215"/>
        <end position="349"/>
    </location>
</feature>
<evidence type="ECO:0000256" key="2">
    <source>
        <dbReference type="ARBA" id="ARBA00034247"/>
    </source>
</evidence>
<dbReference type="InterPro" id="IPR029787">
    <property type="entry name" value="Nucleotide_cyclase"/>
</dbReference>
<proteinExistence type="predicted"/>
<dbReference type="Proteomes" id="UP001500840">
    <property type="component" value="Unassembled WGS sequence"/>
</dbReference>
<comment type="catalytic activity">
    <reaction evidence="2">
        <text>2 GTP = 3',3'-c-di-GMP + 2 diphosphate</text>
        <dbReference type="Rhea" id="RHEA:24898"/>
        <dbReference type="ChEBI" id="CHEBI:33019"/>
        <dbReference type="ChEBI" id="CHEBI:37565"/>
        <dbReference type="ChEBI" id="CHEBI:58805"/>
        <dbReference type="EC" id="2.7.7.65"/>
    </reaction>
</comment>
<dbReference type="PANTHER" id="PTHR45138">
    <property type="entry name" value="REGULATORY COMPONENTS OF SENSORY TRANSDUCTION SYSTEM"/>
    <property type="match status" value="1"/>
</dbReference>
<dbReference type="EMBL" id="BAABGA010000030">
    <property type="protein sequence ID" value="GAA4453221.1"/>
    <property type="molecule type" value="Genomic_DNA"/>
</dbReference>
<evidence type="ECO:0000256" key="1">
    <source>
        <dbReference type="ARBA" id="ARBA00012528"/>
    </source>
</evidence>
<name>A0ABP8MQ62_9BACT</name>
<dbReference type="Gene3D" id="3.30.70.270">
    <property type="match status" value="1"/>
</dbReference>
<comment type="caution">
    <text evidence="5">The sequence shown here is derived from an EMBL/GenBank/DDBJ whole genome shotgun (WGS) entry which is preliminary data.</text>
</comment>
<organism evidence="5 6">
    <name type="scientific">Novipirellula rosea</name>
    <dbReference type="NCBI Taxonomy" id="1031540"/>
    <lineage>
        <taxon>Bacteria</taxon>
        <taxon>Pseudomonadati</taxon>
        <taxon>Planctomycetota</taxon>
        <taxon>Planctomycetia</taxon>
        <taxon>Pirellulales</taxon>
        <taxon>Pirellulaceae</taxon>
        <taxon>Novipirellula</taxon>
    </lineage>
</organism>
<dbReference type="NCBIfam" id="TIGR00254">
    <property type="entry name" value="GGDEF"/>
    <property type="match status" value="1"/>
</dbReference>
<keyword evidence="3" id="KW-0175">Coiled coil</keyword>
<sequence length="352" mass="39349">MTPRSNPISPPDVDEVFVIAKKALRYVGQFNTPPTPEVYEVWYRFAEGNTGGLHERLSHVVDGPESVTVQQLQSLHQQFCQSADNDDLQDGIRRDLEQELQNLQLAINRQVDAGAEYGNSIEQTNRDLASPDITPQKFGSCVAEMLERNECMQSQLEEMRAQLNESQSQMGTLKRNLAISQKLTMTDPLTGVGNRRCFDSLMETAIRGRDSDASGEVALLLVDLDKFKDVNDMLGHAVGDSLLKFIASNIQKLNENATVARYGGDEFGVFLRTVEAQDALDFAQEICCSLVESRFKHEESDQTLQRVTASIGVAILRDSDTSESWFHRADKLLYCAKQDGRNGVKAERQLNL</sequence>
<protein>
    <recommendedName>
        <fullName evidence="1">diguanylate cyclase</fullName>
        <ecNumber evidence="1">2.7.7.65</ecNumber>
    </recommendedName>
</protein>
<evidence type="ECO:0000313" key="6">
    <source>
        <dbReference type="Proteomes" id="UP001500840"/>
    </source>
</evidence>
<reference evidence="6" key="1">
    <citation type="journal article" date="2019" name="Int. J. Syst. Evol. Microbiol.">
        <title>The Global Catalogue of Microorganisms (GCM) 10K type strain sequencing project: providing services to taxonomists for standard genome sequencing and annotation.</title>
        <authorList>
            <consortium name="The Broad Institute Genomics Platform"/>
            <consortium name="The Broad Institute Genome Sequencing Center for Infectious Disease"/>
            <person name="Wu L."/>
            <person name="Ma J."/>
        </authorList>
    </citation>
    <scope>NUCLEOTIDE SEQUENCE [LARGE SCALE GENOMIC DNA]</scope>
    <source>
        <strain evidence="6">JCM 17759</strain>
    </source>
</reference>
<gene>
    <name evidence="5" type="ORF">GCM10023156_23860</name>
</gene>
<accession>A0ABP8MQ62</accession>
<dbReference type="Pfam" id="PF00990">
    <property type="entry name" value="GGDEF"/>
    <property type="match status" value="1"/>
</dbReference>
<dbReference type="InterPro" id="IPR000160">
    <property type="entry name" value="GGDEF_dom"/>
</dbReference>
<evidence type="ECO:0000259" key="4">
    <source>
        <dbReference type="PROSITE" id="PS50887"/>
    </source>
</evidence>
<feature type="coiled-coil region" evidence="3">
    <location>
        <begin position="142"/>
        <end position="176"/>
    </location>
</feature>
<evidence type="ECO:0000313" key="5">
    <source>
        <dbReference type="EMBL" id="GAA4453221.1"/>
    </source>
</evidence>
<evidence type="ECO:0000256" key="3">
    <source>
        <dbReference type="SAM" id="Coils"/>
    </source>
</evidence>
<keyword evidence="6" id="KW-1185">Reference proteome</keyword>
<dbReference type="RefSeq" id="WP_345322248.1">
    <property type="nucleotide sequence ID" value="NZ_BAABGA010000030.1"/>
</dbReference>
<dbReference type="InterPro" id="IPR043128">
    <property type="entry name" value="Rev_trsase/Diguanyl_cyclase"/>
</dbReference>
<dbReference type="InterPro" id="IPR050469">
    <property type="entry name" value="Diguanylate_Cyclase"/>
</dbReference>
<dbReference type="CDD" id="cd01949">
    <property type="entry name" value="GGDEF"/>
    <property type="match status" value="1"/>
</dbReference>
<dbReference type="PROSITE" id="PS50887">
    <property type="entry name" value="GGDEF"/>
    <property type="match status" value="1"/>
</dbReference>